<reference evidence="3 4" key="1">
    <citation type="submission" date="2014-03" db="EMBL/GenBank/DDBJ databases">
        <title>Bradyrhizobium valentinum sp. nov., isolated from effective nodules of Lupinus mariae-josephae, a lupine endemic of basic-lime soils in Eastern Spain.</title>
        <authorList>
            <person name="Duran D."/>
            <person name="Rey L."/>
            <person name="Navarro A."/>
            <person name="Busquets A."/>
            <person name="Imperial J."/>
            <person name="Ruiz-Argueso T."/>
        </authorList>
    </citation>
    <scope>NUCLEOTIDE SEQUENCE [LARGE SCALE GENOMIC DNA]</scope>
    <source>
        <strain evidence="3 4">CCBAU 23086</strain>
    </source>
</reference>
<evidence type="ECO:0008006" key="5">
    <source>
        <dbReference type="Google" id="ProtNLM"/>
    </source>
</evidence>
<organism evidence="3 4">
    <name type="scientific">Bradyrhizobium lablabi</name>
    <dbReference type="NCBI Taxonomy" id="722472"/>
    <lineage>
        <taxon>Bacteria</taxon>
        <taxon>Pseudomonadati</taxon>
        <taxon>Pseudomonadota</taxon>
        <taxon>Alphaproteobacteria</taxon>
        <taxon>Hyphomicrobiales</taxon>
        <taxon>Nitrobacteraceae</taxon>
        <taxon>Bradyrhizobium</taxon>
    </lineage>
</organism>
<evidence type="ECO:0000313" key="3">
    <source>
        <dbReference type="EMBL" id="KRR25402.1"/>
    </source>
</evidence>
<accession>A0A0R3N0L2</accession>
<dbReference type="NCBIfam" id="TIGR01409">
    <property type="entry name" value="TAT_signal_seq"/>
    <property type="match status" value="1"/>
</dbReference>
<name>A0A0R3N0L2_9BRAD</name>
<comment type="caution">
    <text evidence="3">The sequence shown here is derived from an EMBL/GenBank/DDBJ whole genome shotgun (WGS) entry which is preliminary data.</text>
</comment>
<dbReference type="RefSeq" id="WP_057858055.1">
    <property type="nucleotide sequence ID" value="NZ_LLYB01000057.1"/>
</dbReference>
<evidence type="ECO:0000256" key="1">
    <source>
        <dbReference type="SAM" id="MobiDB-lite"/>
    </source>
</evidence>
<gene>
    <name evidence="3" type="ORF">CQ14_10480</name>
</gene>
<feature type="compositionally biased region" description="Basic and acidic residues" evidence="1">
    <location>
        <begin position="37"/>
        <end position="46"/>
    </location>
</feature>
<keyword evidence="2" id="KW-0732">Signal</keyword>
<sequence>MERRHFLKLAFGFAAGGIALAASAQAAPLMPTPLADDANKLPDNKDAQPAVTSGEEVDNLSPEEVRWGRGRHRGWGRRHWGWRRRHWGWRRRRWRRRYWGWHRRRRRWRRRYWRRHYWRRRYYW</sequence>
<feature type="chain" id="PRO_5006444748" description="Tat (Twin-arginine translocation) pathway signal sequence" evidence="2">
    <location>
        <begin position="27"/>
        <end position="124"/>
    </location>
</feature>
<dbReference type="OrthoDB" id="8256253at2"/>
<protein>
    <recommendedName>
        <fullName evidence="5">Tat (Twin-arginine translocation) pathway signal sequence</fullName>
    </recommendedName>
</protein>
<feature type="signal peptide" evidence="2">
    <location>
        <begin position="1"/>
        <end position="26"/>
    </location>
</feature>
<feature type="region of interest" description="Disordered" evidence="1">
    <location>
        <begin position="31"/>
        <end position="59"/>
    </location>
</feature>
<dbReference type="AlphaFoldDB" id="A0A0R3N0L2"/>
<evidence type="ECO:0000313" key="4">
    <source>
        <dbReference type="Proteomes" id="UP000051660"/>
    </source>
</evidence>
<dbReference type="InterPro" id="IPR019546">
    <property type="entry name" value="TAT_signal_bac_arc"/>
</dbReference>
<proteinExistence type="predicted"/>
<evidence type="ECO:0000256" key="2">
    <source>
        <dbReference type="SAM" id="SignalP"/>
    </source>
</evidence>
<dbReference type="Proteomes" id="UP000051660">
    <property type="component" value="Unassembled WGS sequence"/>
</dbReference>
<dbReference type="EMBL" id="LLYB01000057">
    <property type="protein sequence ID" value="KRR25402.1"/>
    <property type="molecule type" value="Genomic_DNA"/>
</dbReference>